<gene>
    <name evidence="3" type="ORF">BCR39DRAFT_541352</name>
</gene>
<feature type="region of interest" description="Disordered" evidence="1">
    <location>
        <begin position="152"/>
        <end position="193"/>
    </location>
</feature>
<dbReference type="Proteomes" id="UP000193986">
    <property type="component" value="Unassembled WGS sequence"/>
</dbReference>
<sequence>MASVASSEALGGIGGFMMAESEAGEEGVEELRDDISPATPSVQTPSVTRSSTSSPPDSSLTSHEPQTSEVEPDPEDWDIYGDYARESLYFKSPQEARFSVGEGAIHAKAILELAQVPITPKNAKPETRIEAFGGGSLAIEGGSLATQLRLRIQRERERAEEDETDDMPAAESSVPTEVPQSSQLVEQAESPEPVAPIEHDEPIHLVHEEEPVQPESPVESRIVVDSPVSEEPQAVSISAEPEAVSGPPETISVEEISFQTVTEPITHMEPPNQVIFTAPTPATESSLLLASPLPLDDSFLESPNLGPPGDSPNLVPPHRSPSMPQWSPGSPASPHSIAATRQAVEAARTPEGRPRGMTLVGRMEADLRAAKGPVPITFLIGGPGAIPSALDVGHAHKTLKEPIGLGLPGRGSSMDRRAISPLSPELPDDLREIRNSPSRFPIPPRPIRSFTAAPPEPVTPVPGFLPRPRSRSFGAAVAKTLGRKTPPPPPINTTPPLPTMPSPAPSKRSLFKRNVDSPQSPQMPTPVSQSASSTSLSLPPESARSTSFSFRSSTSVKTPRQVSRTLPLPSPVSHKDYAEETVKADGMDFELVQPKKSAVSPNGSASGEDARPPLERKSTVGSELSTSSSRPLPKTDEWGFLKDSSPVPEIFGGRVGAGKNREGEQKWLSIIATPLRAGTAPPKKVRKLVLDAGIPASLRGRVWAWFMSGQMSARVPGLYQELLDHDKGQADEQIERDVRSGWSDHSIFSEPTSPGRQDLRSLLRAYSNFAPDGYRPEMSLLAGTLLIHCVVEDAFWLLSGLINGVLRDYFAKDQSGLRVDSEVFRRVVEGSEKDVAALFRQVQIQPGIFVEKWYKTLFIRVLPWPTALRVIDTVVSEGPRFLLITALTILTVSKDRLLALPKTRPDITAYLDDLPQDSLLLPETFFRAADKVRFKDDDLSKLRTGVKKDLGLV</sequence>
<dbReference type="PANTHER" id="PTHR47219:SF9">
    <property type="entry name" value="GTPASE ACTIVATING PROTEIN AND CENTROSOME-ASSOCIATED, ISOFORM B"/>
    <property type="match status" value="1"/>
</dbReference>
<dbReference type="Gene3D" id="1.10.472.80">
    <property type="entry name" value="Ypt/Rab-GAP domain of gyp1p, domain 3"/>
    <property type="match status" value="1"/>
</dbReference>
<dbReference type="OrthoDB" id="159449at2759"/>
<comment type="caution">
    <text evidence="3">The sequence shown here is derived from an EMBL/GenBank/DDBJ whole genome shotgun (WGS) entry which is preliminary data.</text>
</comment>
<feature type="region of interest" description="Disordered" evidence="1">
    <location>
        <begin position="299"/>
        <end position="356"/>
    </location>
</feature>
<feature type="compositionally biased region" description="Low complexity" evidence="1">
    <location>
        <begin position="619"/>
        <end position="629"/>
    </location>
</feature>
<evidence type="ECO:0000256" key="1">
    <source>
        <dbReference type="SAM" id="MobiDB-lite"/>
    </source>
</evidence>
<keyword evidence="4" id="KW-1185">Reference proteome</keyword>
<dbReference type="SMART" id="SM00164">
    <property type="entry name" value="TBC"/>
    <property type="match status" value="1"/>
</dbReference>
<feature type="region of interest" description="Disordered" evidence="1">
    <location>
        <begin position="421"/>
        <end position="577"/>
    </location>
</feature>
<feature type="region of interest" description="Disordered" evidence="1">
    <location>
        <begin position="226"/>
        <end position="250"/>
    </location>
</feature>
<evidence type="ECO:0000259" key="2">
    <source>
        <dbReference type="PROSITE" id="PS50086"/>
    </source>
</evidence>
<proteinExistence type="predicted"/>
<dbReference type="PANTHER" id="PTHR47219">
    <property type="entry name" value="RAB GTPASE-ACTIVATING PROTEIN 1-LIKE"/>
    <property type="match status" value="1"/>
</dbReference>
<dbReference type="EMBL" id="MCFC01000048">
    <property type="protein sequence ID" value="ORY26333.1"/>
    <property type="molecule type" value="Genomic_DNA"/>
</dbReference>
<evidence type="ECO:0000313" key="4">
    <source>
        <dbReference type="Proteomes" id="UP000193986"/>
    </source>
</evidence>
<dbReference type="SUPFAM" id="SSF47923">
    <property type="entry name" value="Ypt/Rab-GAP domain of gyp1p"/>
    <property type="match status" value="2"/>
</dbReference>
<feature type="domain" description="Rab-GAP TBC" evidence="2">
    <location>
        <begin position="693"/>
        <end position="878"/>
    </location>
</feature>
<accession>A0A1Y2AUQ9</accession>
<reference evidence="3 4" key="1">
    <citation type="submission" date="2016-07" db="EMBL/GenBank/DDBJ databases">
        <title>Pervasive Adenine N6-methylation of Active Genes in Fungi.</title>
        <authorList>
            <consortium name="DOE Joint Genome Institute"/>
            <person name="Mondo S.J."/>
            <person name="Dannebaum R.O."/>
            <person name="Kuo R.C."/>
            <person name="Labutti K."/>
            <person name="Haridas S."/>
            <person name="Kuo A."/>
            <person name="Salamov A."/>
            <person name="Ahrendt S.R."/>
            <person name="Lipzen A."/>
            <person name="Sullivan W."/>
            <person name="Andreopoulos W.B."/>
            <person name="Clum A."/>
            <person name="Lindquist E."/>
            <person name="Daum C."/>
            <person name="Ramamoorthy G.K."/>
            <person name="Gryganskyi A."/>
            <person name="Culley D."/>
            <person name="Magnuson J.K."/>
            <person name="James T.Y."/>
            <person name="O'Malley M.A."/>
            <person name="Stajich J.E."/>
            <person name="Spatafora J.W."/>
            <person name="Visel A."/>
            <person name="Grigoriev I.V."/>
        </authorList>
    </citation>
    <scope>NUCLEOTIDE SEQUENCE [LARGE SCALE GENOMIC DNA]</scope>
    <source>
        <strain evidence="3 4">68-887.2</strain>
    </source>
</reference>
<feature type="compositionally biased region" description="Polar residues" evidence="1">
    <location>
        <begin position="173"/>
        <end position="185"/>
    </location>
</feature>
<feature type="region of interest" description="Disordered" evidence="1">
    <location>
        <begin position="1"/>
        <end position="78"/>
    </location>
</feature>
<dbReference type="PROSITE" id="PS50086">
    <property type="entry name" value="TBC_RABGAP"/>
    <property type="match status" value="1"/>
</dbReference>
<feature type="compositionally biased region" description="Pro residues" evidence="1">
    <location>
        <begin position="485"/>
        <end position="504"/>
    </location>
</feature>
<feature type="compositionally biased region" description="Pro residues" evidence="1">
    <location>
        <begin position="305"/>
        <end position="319"/>
    </location>
</feature>
<dbReference type="InterPro" id="IPR050302">
    <property type="entry name" value="Rab_GAP_TBC_domain"/>
</dbReference>
<dbReference type="Pfam" id="PF00566">
    <property type="entry name" value="RabGAP-TBC"/>
    <property type="match status" value="1"/>
</dbReference>
<evidence type="ECO:0000313" key="3">
    <source>
        <dbReference type="EMBL" id="ORY26333.1"/>
    </source>
</evidence>
<name>A0A1Y2AUQ9_9TREE</name>
<dbReference type="GO" id="GO:0031267">
    <property type="term" value="F:small GTPase binding"/>
    <property type="evidence" value="ECO:0007669"/>
    <property type="project" value="TreeGrafter"/>
</dbReference>
<dbReference type="InParanoid" id="A0A1Y2AUQ9"/>
<feature type="region of interest" description="Disordered" evidence="1">
    <location>
        <begin position="595"/>
        <end position="643"/>
    </location>
</feature>
<dbReference type="InterPro" id="IPR000195">
    <property type="entry name" value="Rab-GAP-TBC_dom"/>
</dbReference>
<dbReference type="GO" id="GO:0005096">
    <property type="term" value="F:GTPase activator activity"/>
    <property type="evidence" value="ECO:0007669"/>
    <property type="project" value="TreeGrafter"/>
</dbReference>
<dbReference type="InterPro" id="IPR035969">
    <property type="entry name" value="Rab-GAP_TBC_sf"/>
</dbReference>
<feature type="compositionally biased region" description="Low complexity" evidence="1">
    <location>
        <begin position="39"/>
        <end position="62"/>
    </location>
</feature>
<dbReference type="STRING" id="71784.A0A1Y2AUQ9"/>
<feature type="compositionally biased region" description="Basic and acidic residues" evidence="1">
    <location>
        <begin position="608"/>
        <end position="618"/>
    </location>
</feature>
<dbReference type="Gene3D" id="1.10.8.270">
    <property type="entry name" value="putative rabgap domain of human tbc1 domain family member 14 like domains"/>
    <property type="match status" value="1"/>
</dbReference>
<protein>
    <submittedName>
        <fullName evidence="3">Rab-GTPase-TBC domain-domain-containing protein</fullName>
    </submittedName>
</protein>
<organism evidence="3 4">
    <name type="scientific">Naematelia encephala</name>
    <dbReference type="NCBI Taxonomy" id="71784"/>
    <lineage>
        <taxon>Eukaryota</taxon>
        <taxon>Fungi</taxon>
        <taxon>Dikarya</taxon>
        <taxon>Basidiomycota</taxon>
        <taxon>Agaricomycotina</taxon>
        <taxon>Tremellomycetes</taxon>
        <taxon>Tremellales</taxon>
        <taxon>Naemateliaceae</taxon>
        <taxon>Naematelia</taxon>
    </lineage>
</organism>
<dbReference type="AlphaFoldDB" id="A0A1Y2AUQ9"/>
<feature type="compositionally biased region" description="Pro residues" evidence="1">
    <location>
        <begin position="454"/>
        <end position="465"/>
    </location>
</feature>
<feature type="compositionally biased region" description="Low complexity" evidence="1">
    <location>
        <begin position="525"/>
        <end position="555"/>
    </location>
</feature>